<comment type="caution">
    <text evidence="1">The sequence shown here is derived from an EMBL/GenBank/DDBJ whole genome shotgun (WGS) entry which is preliminary data.</text>
</comment>
<organism evidence="1 2">
    <name type="scientific">Gillisia mitskevichiae</name>
    <dbReference type="NCBI Taxonomy" id="270921"/>
    <lineage>
        <taxon>Bacteria</taxon>
        <taxon>Pseudomonadati</taxon>
        <taxon>Bacteroidota</taxon>
        <taxon>Flavobacteriia</taxon>
        <taxon>Flavobacteriales</taxon>
        <taxon>Flavobacteriaceae</taxon>
        <taxon>Gillisia</taxon>
    </lineage>
</organism>
<evidence type="ECO:0000313" key="1">
    <source>
        <dbReference type="EMBL" id="RKS55244.1"/>
    </source>
</evidence>
<gene>
    <name evidence="1" type="ORF">BC962_0203</name>
</gene>
<keyword evidence="2" id="KW-1185">Reference proteome</keyword>
<dbReference type="Proteomes" id="UP000276282">
    <property type="component" value="Unassembled WGS sequence"/>
</dbReference>
<dbReference type="Pfam" id="PF13591">
    <property type="entry name" value="MerR_2"/>
    <property type="match status" value="1"/>
</dbReference>
<accession>A0A495PVM5</accession>
<dbReference type="EMBL" id="RBLG01000001">
    <property type="protein sequence ID" value="RKS55244.1"/>
    <property type="molecule type" value="Genomic_DNA"/>
</dbReference>
<dbReference type="RefSeq" id="WP_121344073.1">
    <property type="nucleotide sequence ID" value="NZ_RBLG01000001.1"/>
</dbReference>
<name>A0A495PVM5_9FLAO</name>
<evidence type="ECO:0000313" key="2">
    <source>
        <dbReference type="Proteomes" id="UP000276282"/>
    </source>
</evidence>
<dbReference type="Gene3D" id="1.10.1660.10">
    <property type="match status" value="1"/>
</dbReference>
<dbReference type="AlphaFoldDB" id="A0A495PVM5"/>
<protein>
    <submittedName>
        <fullName evidence="1">MerR-like DNA binding protein</fullName>
    </submittedName>
</protein>
<dbReference type="OrthoDB" id="1494789at2"/>
<proteinExistence type="predicted"/>
<reference evidence="1 2" key="1">
    <citation type="submission" date="2018-10" db="EMBL/GenBank/DDBJ databases">
        <title>Genomic Encyclopedia of Archaeal and Bacterial Type Strains, Phase II (KMG-II): from individual species to whole genera.</title>
        <authorList>
            <person name="Goeker M."/>
        </authorList>
    </citation>
    <scope>NUCLEOTIDE SEQUENCE [LARGE SCALE GENOMIC DNA]</scope>
    <source>
        <strain evidence="1 2">DSM 19839</strain>
    </source>
</reference>
<sequence>MNLDELIATEELCERYSVEHTFIRSLNNSGLLEVITIEKREYVHCDKMAEFEKILRLHNDLEINLEGIEAIKHLLVKLSNLKEENMALRNRLGLYE</sequence>